<gene>
    <name evidence="1" type="ORF">WG66_2617</name>
</gene>
<evidence type="ECO:0000313" key="2">
    <source>
        <dbReference type="Proteomes" id="UP000054988"/>
    </source>
</evidence>
<name>A0A0W0G8A9_MONRR</name>
<comment type="caution">
    <text evidence="1">The sequence shown here is derived from an EMBL/GenBank/DDBJ whole genome shotgun (WGS) entry which is preliminary data.</text>
</comment>
<dbReference type="EMBL" id="LATX01000843">
    <property type="protein sequence ID" value="KTB44806.1"/>
    <property type="molecule type" value="Genomic_DNA"/>
</dbReference>
<protein>
    <submittedName>
        <fullName evidence="1">Uncharacterized protein</fullName>
    </submittedName>
</protein>
<sequence length="112" mass="12614">MNRIITQSIPLLKSELNNVVGPFIYISVMLENAMDFSQYPISVQNYWKLGVNAQDFIYNSLQYALATPCIVAALNRRLQTINTSTVADQWLAQAILGHSDQDAIIAHAKRPY</sequence>
<dbReference type="Proteomes" id="UP000054988">
    <property type="component" value="Unassembled WGS sequence"/>
</dbReference>
<accession>A0A0W0G8A9</accession>
<evidence type="ECO:0000313" key="1">
    <source>
        <dbReference type="EMBL" id="KTB44806.1"/>
    </source>
</evidence>
<organism evidence="1 2">
    <name type="scientific">Moniliophthora roreri</name>
    <name type="common">Frosty pod rot fungus</name>
    <name type="synonym">Monilia roreri</name>
    <dbReference type="NCBI Taxonomy" id="221103"/>
    <lineage>
        <taxon>Eukaryota</taxon>
        <taxon>Fungi</taxon>
        <taxon>Dikarya</taxon>
        <taxon>Basidiomycota</taxon>
        <taxon>Agaricomycotina</taxon>
        <taxon>Agaricomycetes</taxon>
        <taxon>Agaricomycetidae</taxon>
        <taxon>Agaricales</taxon>
        <taxon>Marasmiineae</taxon>
        <taxon>Marasmiaceae</taxon>
        <taxon>Moniliophthora</taxon>
    </lineage>
</organism>
<reference evidence="1 2" key="1">
    <citation type="submission" date="2015-12" db="EMBL/GenBank/DDBJ databases">
        <title>Draft genome sequence of Moniliophthora roreri, the causal agent of frosty pod rot of cacao.</title>
        <authorList>
            <person name="Aime M.C."/>
            <person name="Diaz-Valderrama J.R."/>
            <person name="Kijpornyongpan T."/>
            <person name="Phillips-Mora W."/>
        </authorList>
    </citation>
    <scope>NUCLEOTIDE SEQUENCE [LARGE SCALE GENOMIC DNA]</scope>
    <source>
        <strain evidence="1 2">MCA 2952</strain>
    </source>
</reference>
<proteinExistence type="predicted"/>
<dbReference type="AlphaFoldDB" id="A0A0W0G8A9"/>